<evidence type="ECO:0000259" key="1">
    <source>
        <dbReference type="Pfam" id="PF03235"/>
    </source>
</evidence>
<evidence type="ECO:0000313" key="3">
    <source>
        <dbReference type="EMBL" id="RZU41085.1"/>
    </source>
</evidence>
<protein>
    <submittedName>
        <fullName evidence="3">Uncharacterized protein DUF262</fullName>
    </submittedName>
</protein>
<dbReference type="PANTHER" id="PTHR35149:SF1">
    <property type="entry name" value="DUF5655 DOMAIN-CONTAINING PROTEIN"/>
    <property type="match status" value="1"/>
</dbReference>
<comment type="caution">
    <text evidence="3">The sequence shown here is derived from an EMBL/GenBank/DDBJ whole genome shotgun (WGS) entry which is preliminary data.</text>
</comment>
<dbReference type="InterPro" id="IPR004919">
    <property type="entry name" value="GmrSD_N"/>
</dbReference>
<evidence type="ECO:0000313" key="4">
    <source>
        <dbReference type="Proteomes" id="UP000292958"/>
    </source>
</evidence>
<proteinExistence type="predicted"/>
<accession>A0A4Q7YVM1</accession>
<gene>
    <name evidence="3" type="ORF">BDD14_2579</name>
</gene>
<dbReference type="OrthoDB" id="9798761at2"/>
<dbReference type="PANTHER" id="PTHR35149">
    <property type="entry name" value="SLL5132 PROTEIN"/>
    <property type="match status" value="1"/>
</dbReference>
<organism evidence="3 4">
    <name type="scientific">Edaphobacter modestus</name>
    <dbReference type="NCBI Taxonomy" id="388466"/>
    <lineage>
        <taxon>Bacteria</taxon>
        <taxon>Pseudomonadati</taxon>
        <taxon>Acidobacteriota</taxon>
        <taxon>Terriglobia</taxon>
        <taxon>Terriglobales</taxon>
        <taxon>Acidobacteriaceae</taxon>
        <taxon>Edaphobacter</taxon>
    </lineage>
</organism>
<feature type="domain" description="GmrSD restriction endonucleases C-terminal" evidence="2">
    <location>
        <begin position="320"/>
        <end position="476"/>
    </location>
</feature>
<keyword evidence="4" id="KW-1185">Reference proteome</keyword>
<dbReference type="InterPro" id="IPR011089">
    <property type="entry name" value="GmrSD_C"/>
</dbReference>
<name>A0A4Q7YVM1_9BACT</name>
<dbReference type="EMBL" id="SHKW01000001">
    <property type="protein sequence ID" value="RZU41085.1"/>
    <property type="molecule type" value="Genomic_DNA"/>
</dbReference>
<evidence type="ECO:0000259" key="2">
    <source>
        <dbReference type="Pfam" id="PF07510"/>
    </source>
</evidence>
<dbReference type="Proteomes" id="UP000292958">
    <property type="component" value="Unassembled WGS sequence"/>
</dbReference>
<dbReference type="RefSeq" id="WP_130419059.1">
    <property type="nucleotide sequence ID" value="NZ_SHKW01000001.1"/>
</dbReference>
<dbReference type="Pfam" id="PF03235">
    <property type="entry name" value="GmrSD_N"/>
    <property type="match status" value="1"/>
</dbReference>
<reference evidence="3 4" key="1">
    <citation type="submission" date="2019-02" db="EMBL/GenBank/DDBJ databases">
        <title>Genomic Encyclopedia of Archaeal and Bacterial Type Strains, Phase II (KMG-II): from individual species to whole genera.</title>
        <authorList>
            <person name="Goeker M."/>
        </authorList>
    </citation>
    <scope>NUCLEOTIDE SEQUENCE [LARGE SCALE GENOMIC DNA]</scope>
    <source>
        <strain evidence="3 4">DSM 18101</strain>
    </source>
</reference>
<sequence length="502" mass="57061">MHAAGSPANVDKAIKLRPELNEASNNIIGGYRFFHSQLSSWLNGTLDDDQDAKLLSSKSAGDRFDSLWQVVKDCLQVVVIDLDKDDETQVIFETLNARGQDLLPADLIKNFLFRRAAAEGVDVEKLYVDHWQRFETAWWRSEVKQGRITRPRIDVFINHYLAMMIRDEVKSSHLFNEFKAFVDQSESITGSLLTIPKNPAEHIAQLSRYADVFRRFYEPGKHKRLATFLMRLDAVDTTTVFPFLLYTHAELVPEQTTEFDKVLELVESYLIRRMICNLTSKNYNRYFIDLIRVLDNSGTITAASVAEQMARNSGDSTRFPDDKTFRAAVTDLPLYGRLSQAKVRAVLEALDSVALTSKSEAQPLPPGLTIEHIMPQAWTTHWSLVEEAIIDPATKNPDPLRKQKAVQRRDRLINTLGNLTLITGSLNPALSNSSWDIKRPELLKFSKLNLTQYFHSKDAETWDESAIEKRTENLFELLGIVWPALPEVTENPVIEEPAALSA</sequence>
<dbReference type="AlphaFoldDB" id="A0A4Q7YVM1"/>
<feature type="domain" description="GmrSD restriction endonucleases N-terminal" evidence="1">
    <location>
        <begin position="19"/>
        <end position="113"/>
    </location>
</feature>
<dbReference type="Pfam" id="PF07510">
    <property type="entry name" value="GmrSD_C"/>
    <property type="match status" value="1"/>
</dbReference>